<name>A0A7W5Z6G3_9HYPH</name>
<dbReference type="AlphaFoldDB" id="A0A7W5Z6G3"/>
<dbReference type="EMBL" id="JACICC010000007">
    <property type="protein sequence ID" value="MBB3810720.1"/>
    <property type="molecule type" value="Genomic_DNA"/>
</dbReference>
<gene>
    <name evidence="2" type="ORF">FHS81_002822</name>
</gene>
<evidence type="ECO:0000256" key="1">
    <source>
        <dbReference type="SAM" id="Phobius"/>
    </source>
</evidence>
<evidence type="ECO:0000313" key="3">
    <source>
        <dbReference type="Proteomes" id="UP000537592"/>
    </source>
</evidence>
<keyword evidence="1" id="KW-0472">Membrane</keyword>
<organism evidence="2 3">
    <name type="scientific">Pseudochelatococcus contaminans</name>
    <dbReference type="NCBI Taxonomy" id="1538103"/>
    <lineage>
        <taxon>Bacteria</taxon>
        <taxon>Pseudomonadati</taxon>
        <taxon>Pseudomonadota</taxon>
        <taxon>Alphaproteobacteria</taxon>
        <taxon>Hyphomicrobiales</taxon>
        <taxon>Chelatococcaceae</taxon>
        <taxon>Pseudochelatococcus</taxon>
    </lineage>
</organism>
<keyword evidence="1" id="KW-1133">Transmembrane helix</keyword>
<keyword evidence="1" id="KW-0812">Transmembrane</keyword>
<dbReference type="Proteomes" id="UP000537592">
    <property type="component" value="Unassembled WGS sequence"/>
</dbReference>
<proteinExistence type="predicted"/>
<accession>A0A7W5Z6G3</accession>
<protein>
    <recommendedName>
        <fullName evidence="4">TonB C-terminal domain-containing protein</fullName>
    </recommendedName>
</protein>
<sequence length="141" mass="15132">MTIQRIERSKRGALPAVYPVVCGLVLGLIWAAPIAGAAEDRAINTPPEIGPALIACWKPPSGTEGLTATARFSFRRDGSLMGPPRITFSRLGVNDARARAFLQSIADTFIDCTPLSFTPSFGQSVAGRIFTLRFIPSVRSI</sequence>
<evidence type="ECO:0000313" key="2">
    <source>
        <dbReference type="EMBL" id="MBB3810720.1"/>
    </source>
</evidence>
<comment type="caution">
    <text evidence="2">The sequence shown here is derived from an EMBL/GenBank/DDBJ whole genome shotgun (WGS) entry which is preliminary data.</text>
</comment>
<reference evidence="2 3" key="1">
    <citation type="submission" date="2020-08" db="EMBL/GenBank/DDBJ databases">
        <title>Genomic Encyclopedia of Type Strains, Phase IV (KMG-IV): sequencing the most valuable type-strain genomes for metagenomic binning, comparative biology and taxonomic classification.</title>
        <authorList>
            <person name="Goeker M."/>
        </authorList>
    </citation>
    <scope>NUCLEOTIDE SEQUENCE [LARGE SCALE GENOMIC DNA]</scope>
    <source>
        <strain evidence="2 3">DSM 28760</strain>
    </source>
</reference>
<dbReference type="RefSeq" id="WP_183753931.1">
    <property type="nucleotide sequence ID" value="NZ_JACICC010000007.1"/>
</dbReference>
<feature type="transmembrane region" description="Helical" evidence="1">
    <location>
        <begin position="12"/>
        <end position="32"/>
    </location>
</feature>
<evidence type="ECO:0008006" key="4">
    <source>
        <dbReference type="Google" id="ProtNLM"/>
    </source>
</evidence>
<keyword evidence="3" id="KW-1185">Reference proteome</keyword>